<dbReference type="CDD" id="cd00267">
    <property type="entry name" value="ABC_ATPase"/>
    <property type="match status" value="1"/>
</dbReference>
<dbReference type="STRING" id="395493.BegalDRAFT_1399"/>
<dbReference type="InterPro" id="IPR051396">
    <property type="entry name" value="Bact_Antivir_Def_Nuclease"/>
</dbReference>
<dbReference type="PIRSF" id="PIRSF029347">
    <property type="entry name" value="RecF"/>
    <property type="match status" value="1"/>
</dbReference>
<protein>
    <recommendedName>
        <fullName evidence="1">Endonuclease GajA/Old nuclease/RecF-like AAA domain-containing protein</fullName>
    </recommendedName>
</protein>
<dbReference type="eggNOG" id="COG1106">
    <property type="taxonomic scope" value="Bacteria"/>
</dbReference>
<sequence>MYHNVKIENFRTFSCFDIKELGQVNLFVGRNNAGKTAILEALEILMSNHWRVLLKSSDRRNEYIETLGIPYIDISHLFTGHYLDVNSWFQISGIARNEQQKQFIKLNLIDNSDELEKRLTVQIESSYLEKSLSMSLEKFMYDDRHIDIKNFSKSPLFLSTSGANDEQLQRLWDSIVATPAEEKVYEALLSVLPTLERIVFTSSNRGNVFIKLKNTERLPLGSMGEGVRRLLGLAIYIVKSEGKYLLIDEIDTGLHYSVIEDLWRFIVQTAKQFNVQVFATTHSSDCVRALAWLQADQPELAKEVVLYRVEPNATQAIRYSSEELEIAARHHIEVRG</sequence>
<name>I3CFA0_9GAMM</name>
<keyword evidence="3" id="KW-1185">Reference proteome</keyword>
<proteinExistence type="predicted"/>
<dbReference type="InterPro" id="IPR014555">
    <property type="entry name" value="RecF-like"/>
</dbReference>
<evidence type="ECO:0000313" key="3">
    <source>
        <dbReference type="Proteomes" id="UP000005744"/>
    </source>
</evidence>
<dbReference type="Pfam" id="PF13175">
    <property type="entry name" value="AAA_15"/>
    <property type="match status" value="2"/>
</dbReference>
<dbReference type="PANTHER" id="PTHR43581:SF4">
    <property type="entry name" value="ATP_GTP PHOSPHATASE"/>
    <property type="match status" value="1"/>
</dbReference>
<feature type="domain" description="Endonuclease GajA/Old nuclease/RecF-like AAA" evidence="1">
    <location>
        <begin position="1"/>
        <end position="135"/>
    </location>
</feature>
<evidence type="ECO:0000313" key="2">
    <source>
        <dbReference type="EMBL" id="EIJ42293.1"/>
    </source>
</evidence>
<dbReference type="InterPro" id="IPR041685">
    <property type="entry name" value="AAA_GajA/Old/RecF-like"/>
</dbReference>
<dbReference type="AlphaFoldDB" id="I3CFA0"/>
<dbReference type="Proteomes" id="UP000005744">
    <property type="component" value="Unassembled WGS sequence"/>
</dbReference>
<gene>
    <name evidence="2" type="ORF">BegalDRAFT_1399</name>
</gene>
<dbReference type="RefSeq" id="WP_002685112.1">
    <property type="nucleotide sequence ID" value="NZ_JH600070.1"/>
</dbReference>
<dbReference type="InterPro" id="IPR027417">
    <property type="entry name" value="P-loop_NTPase"/>
</dbReference>
<dbReference type="Gene3D" id="3.40.50.300">
    <property type="entry name" value="P-loop containing nucleotide triphosphate hydrolases"/>
    <property type="match status" value="1"/>
</dbReference>
<feature type="domain" description="Endonuclease GajA/Old nuclease/RecF-like AAA" evidence="1">
    <location>
        <begin position="200"/>
        <end position="287"/>
    </location>
</feature>
<dbReference type="HOGENOM" id="CLU_063816_1_0_6"/>
<organism evidence="2 3">
    <name type="scientific">Beggiatoa alba B18LD</name>
    <dbReference type="NCBI Taxonomy" id="395493"/>
    <lineage>
        <taxon>Bacteria</taxon>
        <taxon>Pseudomonadati</taxon>
        <taxon>Pseudomonadota</taxon>
        <taxon>Gammaproteobacteria</taxon>
        <taxon>Thiotrichales</taxon>
        <taxon>Thiotrichaceae</taxon>
        <taxon>Beggiatoa</taxon>
    </lineage>
</organism>
<dbReference type="OrthoDB" id="3322489at2"/>
<accession>I3CFA0</accession>
<dbReference type="EMBL" id="JH600070">
    <property type="protein sequence ID" value="EIJ42293.1"/>
    <property type="molecule type" value="Genomic_DNA"/>
</dbReference>
<dbReference type="PANTHER" id="PTHR43581">
    <property type="entry name" value="ATP/GTP PHOSPHATASE"/>
    <property type="match status" value="1"/>
</dbReference>
<evidence type="ECO:0000259" key="1">
    <source>
        <dbReference type="Pfam" id="PF13175"/>
    </source>
</evidence>
<reference evidence="2 3" key="1">
    <citation type="submission" date="2011-11" db="EMBL/GenBank/DDBJ databases">
        <title>Improved High-Quality Draft sequence of Beggiatoa alba B18lD.</title>
        <authorList>
            <consortium name="US DOE Joint Genome Institute"/>
            <person name="Lucas S."/>
            <person name="Han J."/>
            <person name="Lapidus A."/>
            <person name="Cheng J.-F."/>
            <person name="Goodwin L."/>
            <person name="Pitluck S."/>
            <person name="Peters L."/>
            <person name="Mikhailova N."/>
            <person name="Held B."/>
            <person name="Detter J.C."/>
            <person name="Han C."/>
            <person name="Tapia R."/>
            <person name="Land M."/>
            <person name="Hauser L."/>
            <person name="Kyrpides N."/>
            <person name="Ivanova N."/>
            <person name="Pagani I."/>
            <person name="Samuel K."/>
            <person name="Teske A."/>
            <person name="Mueller J."/>
            <person name="Woyke T."/>
        </authorList>
    </citation>
    <scope>NUCLEOTIDE SEQUENCE [LARGE SCALE GENOMIC DNA]</scope>
    <source>
        <strain evidence="2 3">B18LD</strain>
    </source>
</reference>
<dbReference type="SUPFAM" id="SSF52540">
    <property type="entry name" value="P-loop containing nucleoside triphosphate hydrolases"/>
    <property type="match status" value="1"/>
</dbReference>